<protein>
    <submittedName>
        <fullName evidence="1">Uncharacterized protein</fullName>
    </submittedName>
</protein>
<proteinExistence type="predicted"/>
<comment type="caution">
    <text evidence="1">The sequence shown here is derived from an EMBL/GenBank/DDBJ whole genome shotgun (WGS) entry which is preliminary data.</text>
</comment>
<dbReference type="RefSeq" id="WP_344474638.1">
    <property type="nucleotide sequence ID" value="NZ_BAAASB010000004.1"/>
</dbReference>
<reference evidence="2" key="1">
    <citation type="journal article" date="2019" name="Int. J. Syst. Evol. Microbiol.">
        <title>The Global Catalogue of Microorganisms (GCM) 10K type strain sequencing project: providing services to taxonomists for standard genome sequencing and annotation.</title>
        <authorList>
            <consortium name="The Broad Institute Genomics Platform"/>
            <consortium name="The Broad Institute Genome Sequencing Center for Infectious Disease"/>
            <person name="Wu L."/>
            <person name="Ma J."/>
        </authorList>
    </citation>
    <scope>NUCLEOTIDE SEQUENCE [LARGE SCALE GENOMIC DNA]</scope>
    <source>
        <strain evidence="2">PCU 266</strain>
    </source>
</reference>
<evidence type="ECO:0000313" key="2">
    <source>
        <dbReference type="Proteomes" id="UP001596160"/>
    </source>
</evidence>
<gene>
    <name evidence="1" type="ORF">ACFPRH_25080</name>
</gene>
<dbReference type="EMBL" id="JBHSKP010000019">
    <property type="protein sequence ID" value="MFC5155011.1"/>
    <property type="molecule type" value="Genomic_DNA"/>
</dbReference>
<keyword evidence="2" id="KW-1185">Reference proteome</keyword>
<evidence type="ECO:0000313" key="1">
    <source>
        <dbReference type="EMBL" id="MFC5155011.1"/>
    </source>
</evidence>
<organism evidence="1 2">
    <name type="scientific">Streptomyces amakusaensis</name>
    <dbReference type="NCBI Taxonomy" id="67271"/>
    <lineage>
        <taxon>Bacteria</taxon>
        <taxon>Bacillati</taxon>
        <taxon>Actinomycetota</taxon>
        <taxon>Actinomycetes</taxon>
        <taxon>Kitasatosporales</taxon>
        <taxon>Streptomycetaceae</taxon>
        <taxon>Streptomyces</taxon>
    </lineage>
</organism>
<accession>A0ABW0APL8</accession>
<dbReference type="Proteomes" id="UP001596160">
    <property type="component" value="Unassembled WGS sequence"/>
</dbReference>
<sequence>MVLTPRAYAALVIDDAAGLLAPSGPRRRAATEDRFDASLAPVLEGVNWLAGALSTDRVNDPLFSAHDLSLEITSYLYAAGAAHDSWREWSSLTSWGSALRGDVFEAAAYAVLGGDWEHLRAFPPAPGPQPPSRTVVWQLALGPGAPLDTDGDPDELEEIWLSLLASIPLREHGRTEAALQTLVDFWILEDEQWDLFEPHCHPCFDPHICALAALAHQHGYRPRDLTDDARRFLDPGLTLRLPEA</sequence>
<name>A0ABW0APL8_9ACTN</name>